<accession>A0A7G9RU08</accession>
<keyword evidence="7" id="KW-1185">Reference proteome</keyword>
<dbReference type="RefSeq" id="WP_187599988.1">
    <property type="nucleotide sequence ID" value="NZ_CP060714.1"/>
</dbReference>
<dbReference type="GO" id="GO:0046872">
    <property type="term" value="F:metal ion binding"/>
    <property type="evidence" value="ECO:0007669"/>
    <property type="project" value="UniProtKB-KW"/>
</dbReference>
<evidence type="ECO:0000313" key="6">
    <source>
        <dbReference type="EMBL" id="QNN59083.1"/>
    </source>
</evidence>
<dbReference type="PANTHER" id="PTHR10543">
    <property type="entry name" value="BETA-CAROTENE DIOXYGENASE"/>
    <property type="match status" value="1"/>
</dbReference>
<reference evidence="6 7" key="1">
    <citation type="submission" date="2020-08" db="EMBL/GenBank/DDBJ databases">
        <title>Genome sequence of Diaphorobacter ruginosibacter DSM 27467T.</title>
        <authorList>
            <person name="Hyun D.-W."/>
            <person name="Bae J.-W."/>
        </authorList>
    </citation>
    <scope>NUCLEOTIDE SEQUENCE [LARGE SCALE GENOMIC DNA]</scope>
    <source>
        <strain evidence="6 7">DSM 27467</strain>
    </source>
</reference>
<evidence type="ECO:0000256" key="5">
    <source>
        <dbReference type="PIRSR" id="PIRSR604294-1"/>
    </source>
</evidence>
<feature type="binding site" evidence="5">
    <location>
        <position position="280"/>
    </location>
    <ligand>
        <name>Fe cation</name>
        <dbReference type="ChEBI" id="CHEBI:24875"/>
        <note>catalytic</note>
    </ligand>
</feature>
<feature type="binding site" evidence="5">
    <location>
        <position position="467"/>
    </location>
    <ligand>
        <name>Fe cation</name>
        <dbReference type="ChEBI" id="CHEBI:24875"/>
        <note>catalytic</note>
    </ligand>
</feature>
<proteinExistence type="inferred from homology"/>
<evidence type="ECO:0000313" key="7">
    <source>
        <dbReference type="Proteomes" id="UP000515811"/>
    </source>
</evidence>
<organism evidence="6 7">
    <name type="scientific">Diaphorobacter ruginosibacter</name>
    <dbReference type="NCBI Taxonomy" id="1715720"/>
    <lineage>
        <taxon>Bacteria</taxon>
        <taxon>Pseudomonadati</taxon>
        <taxon>Pseudomonadota</taxon>
        <taxon>Betaproteobacteria</taxon>
        <taxon>Burkholderiales</taxon>
        <taxon>Comamonadaceae</taxon>
        <taxon>Diaphorobacter</taxon>
    </lineage>
</organism>
<evidence type="ECO:0000256" key="4">
    <source>
        <dbReference type="ARBA" id="ARBA00023004"/>
    </source>
</evidence>
<keyword evidence="4 5" id="KW-0408">Iron</keyword>
<evidence type="ECO:0000256" key="1">
    <source>
        <dbReference type="ARBA" id="ARBA00006787"/>
    </source>
</evidence>
<feature type="binding site" evidence="5">
    <location>
        <position position="216"/>
    </location>
    <ligand>
        <name>Fe cation</name>
        <dbReference type="ChEBI" id="CHEBI:24875"/>
        <note>catalytic</note>
    </ligand>
</feature>
<keyword evidence="2 5" id="KW-0479">Metal-binding</keyword>
<feature type="binding site" evidence="5">
    <location>
        <position position="168"/>
    </location>
    <ligand>
        <name>Fe cation</name>
        <dbReference type="ChEBI" id="CHEBI:24875"/>
        <note>catalytic</note>
    </ligand>
</feature>
<comment type="cofactor">
    <cofactor evidence="5">
        <name>Fe(2+)</name>
        <dbReference type="ChEBI" id="CHEBI:29033"/>
    </cofactor>
    <text evidence="5">Binds 1 Fe(2+) ion per subunit.</text>
</comment>
<dbReference type="Pfam" id="PF03055">
    <property type="entry name" value="RPE65"/>
    <property type="match status" value="1"/>
</dbReference>
<gene>
    <name evidence="6" type="ORF">H9K76_09985</name>
</gene>
<dbReference type="EMBL" id="CP060714">
    <property type="protein sequence ID" value="QNN59083.1"/>
    <property type="molecule type" value="Genomic_DNA"/>
</dbReference>
<comment type="similarity">
    <text evidence="1">Belongs to the carotenoid oxygenase family.</text>
</comment>
<keyword evidence="3" id="KW-0560">Oxidoreductase</keyword>
<dbReference type="KEGG" id="drg:H9K76_09985"/>
<dbReference type="Proteomes" id="UP000515811">
    <property type="component" value="Chromosome"/>
</dbReference>
<dbReference type="PANTHER" id="PTHR10543:SF89">
    <property type="entry name" value="CAROTENOID 9,10(9',10')-CLEAVAGE DIOXYGENASE 1"/>
    <property type="match status" value="1"/>
</dbReference>
<protein>
    <submittedName>
        <fullName evidence="6">Carotenoid oxygenase family protein</fullName>
    </submittedName>
</protein>
<dbReference type="AlphaFoldDB" id="A0A7G9RU08"/>
<evidence type="ECO:0000256" key="2">
    <source>
        <dbReference type="ARBA" id="ARBA00022723"/>
    </source>
</evidence>
<sequence length="480" mass="54985">MGVADLPVHDIPALNGNNAPVQQEDHWDDLEVIGEVPQDMNGLYVRNGPNSYYQPEWRYHAYDGDGMLHAVHFNKGKVSYRNKWVRTDGLVEEQRAGQSLWKGLKEAPRADTPDQPLKNTANTDVKFHAGRLVAMWYRSGLPYAVDPASLDTVGSVDVESRIDRISAHARPDEHSGEFMFFDYDTKPPYMRYGVVDANRNLRHLIDVPMDRPGLPHDMAITDHYSILHDFPLRPDPEALKLGRYKVRFFADQPSRFAVIPRYGNASDIRWFDAKPTYMLHVVNAWEEGVEVVMVGTPYRMHTKDDGSLDAARLEKTIHLRQRDFQLHEWRFNLETGKTSERVIDDVLNTEFPIINSAYQGRKNRWSYHVIFPQGGREEPRFPGLVKYDLETGGYIAYSAGPQYFYNEAGFAPRDNAASEDDGYLVMFVWNPGTSQSEVQIFDAKDSRMAQGPIARVLLPRRVPHGFHATYVSQANLDKWK</sequence>
<dbReference type="InterPro" id="IPR004294">
    <property type="entry name" value="Carotenoid_Oase"/>
</dbReference>
<dbReference type="GO" id="GO:0010436">
    <property type="term" value="F:carotenoid dioxygenase activity"/>
    <property type="evidence" value="ECO:0007669"/>
    <property type="project" value="TreeGrafter"/>
</dbReference>
<name>A0A7G9RU08_9BURK</name>
<evidence type="ECO:0000256" key="3">
    <source>
        <dbReference type="ARBA" id="ARBA00023002"/>
    </source>
</evidence>
<dbReference type="GO" id="GO:0016121">
    <property type="term" value="P:carotene catabolic process"/>
    <property type="evidence" value="ECO:0007669"/>
    <property type="project" value="TreeGrafter"/>
</dbReference>